<dbReference type="InterPro" id="IPR002893">
    <property type="entry name" value="Znf_MYND"/>
</dbReference>
<protein>
    <submittedName>
        <fullName evidence="7">Uncharacterized protein</fullName>
    </submittedName>
</protein>
<dbReference type="Pfam" id="PF00856">
    <property type="entry name" value="SET"/>
    <property type="match status" value="1"/>
</dbReference>
<sequence>MDFNTSKSESYAARVESYAGFGNGLAATQDLKEGDVIIRVNNPFLILVEKAALELVCSQCFYEKHGLKRCSGCKVVWYCSASCQSTAWKASGHKLECPIYQRLPDVLPTEVRGLVNLLLCKEIGTKPDPKWASLEGHVASLRKQKEWNNIVLQANAAIKYSGSVDTYIETVVELLCRMATNAFRVTLPDSTETGLCFEPLVSLANHSCDPNAIVMFDGRKMFLRALKFIDEGDQIFISYVDTTSPRDVRQAEIQASYFFTCKCERCTNNSGFAPVVNSKPSPRLDLLLDRGNSIAQYPDPKETKVRNALSHYRSKDDPSPTLVVLLYILLTSPYVQPHHPVRVSTLYQIYRQICILATHPEGDEKLLAGAEHVPKKLLMDIDYISASQCILILLIELAPKSHGANSQFLRNLSRDLSAIVELQEPRGEVGEKLQEWAMDASAEGKMYSNHIFAQFRELAAYAFKLIEDVSGV</sequence>
<evidence type="ECO:0000256" key="4">
    <source>
        <dbReference type="PROSITE-ProRule" id="PRU00134"/>
    </source>
</evidence>
<dbReference type="Proteomes" id="UP000887226">
    <property type="component" value="Unassembled WGS sequence"/>
</dbReference>
<keyword evidence="2 4" id="KW-0863">Zinc-finger</keyword>
<evidence type="ECO:0000259" key="6">
    <source>
        <dbReference type="PROSITE" id="PS50865"/>
    </source>
</evidence>
<dbReference type="PANTHER" id="PTHR12197">
    <property type="entry name" value="HISTONE-LYSINE N-METHYLTRANSFERASE SMYD"/>
    <property type="match status" value="1"/>
</dbReference>
<organism evidence="7 8">
    <name type="scientific">Calycina marina</name>
    <dbReference type="NCBI Taxonomy" id="1763456"/>
    <lineage>
        <taxon>Eukaryota</taxon>
        <taxon>Fungi</taxon>
        <taxon>Dikarya</taxon>
        <taxon>Ascomycota</taxon>
        <taxon>Pezizomycotina</taxon>
        <taxon>Leotiomycetes</taxon>
        <taxon>Helotiales</taxon>
        <taxon>Pezizellaceae</taxon>
        <taxon>Calycina</taxon>
    </lineage>
</organism>
<dbReference type="SMART" id="SM00317">
    <property type="entry name" value="SET"/>
    <property type="match status" value="1"/>
</dbReference>
<dbReference type="InterPro" id="IPR046341">
    <property type="entry name" value="SET_dom_sf"/>
</dbReference>
<dbReference type="Pfam" id="PF01753">
    <property type="entry name" value="zf-MYND"/>
    <property type="match status" value="1"/>
</dbReference>
<comment type="caution">
    <text evidence="7">The sequence shown here is derived from an EMBL/GenBank/DDBJ whole genome shotgun (WGS) entry which is preliminary data.</text>
</comment>
<accession>A0A9P7Z5B8</accession>
<keyword evidence="8" id="KW-1185">Reference proteome</keyword>
<proteinExistence type="predicted"/>
<evidence type="ECO:0000256" key="2">
    <source>
        <dbReference type="ARBA" id="ARBA00022771"/>
    </source>
</evidence>
<gene>
    <name evidence="7" type="ORF">BJ878DRAFT_500985</name>
</gene>
<evidence type="ECO:0000313" key="8">
    <source>
        <dbReference type="Proteomes" id="UP000887226"/>
    </source>
</evidence>
<dbReference type="PROSITE" id="PS50865">
    <property type="entry name" value="ZF_MYND_2"/>
    <property type="match status" value="1"/>
</dbReference>
<dbReference type="PROSITE" id="PS01360">
    <property type="entry name" value="ZF_MYND_1"/>
    <property type="match status" value="1"/>
</dbReference>
<dbReference type="PROSITE" id="PS50280">
    <property type="entry name" value="SET"/>
    <property type="match status" value="1"/>
</dbReference>
<dbReference type="SUPFAM" id="SSF82199">
    <property type="entry name" value="SET domain"/>
    <property type="match status" value="1"/>
</dbReference>
<dbReference type="GO" id="GO:0005634">
    <property type="term" value="C:nucleus"/>
    <property type="evidence" value="ECO:0007669"/>
    <property type="project" value="TreeGrafter"/>
</dbReference>
<feature type="domain" description="MYND-type" evidence="6">
    <location>
        <begin position="57"/>
        <end position="97"/>
    </location>
</feature>
<dbReference type="AlphaFoldDB" id="A0A9P7Z5B8"/>
<dbReference type="InterPro" id="IPR050869">
    <property type="entry name" value="H3K4_H4K5_MeTrfase"/>
</dbReference>
<dbReference type="Gene3D" id="2.170.270.10">
    <property type="entry name" value="SET domain"/>
    <property type="match status" value="1"/>
</dbReference>
<dbReference type="Gene3D" id="6.10.140.2220">
    <property type="match status" value="1"/>
</dbReference>
<evidence type="ECO:0000259" key="5">
    <source>
        <dbReference type="PROSITE" id="PS50280"/>
    </source>
</evidence>
<evidence type="ECO:0000256" key="3">
    <source>
        <dbReference type="ARBA" id="ARBA00022833"/>
    </source>
</evidence>
<dbReference type="GO" id="GO:0008270">
    <property type="term" value="F:zinc ion binding"/>
    <property type="evidence" value="ECO:0007669"/>
    <property type="project" value="UniProtKB-KW"/>
</dbReference>
<dbReference type="PANTHER" id="PTHR12197:SF251">
    <property type="entry name" value="EG:BACR7C10.4 PROTEIN"/>
    <property type="match status" value="1"/>
</dbReference>
<evidence type="ECO:0000313" key="7">
    <source>
        <dbReference type="EMBL" id="KAG9245561.1"/>
    </source>
</evidence>
<dbReference type="EMBL" id="MU253841">
    <property type="protein sequence ID" value="KAG9245561.1"/>
    <property type="molecule type" value="Genomic_DNA"/>
</dbReference>
<dbReference type="Gene3D" id="1.10.220.160">
    <property type="match status" value="1"/>
</dbReference>
<reference evidence="7" key="1">
    <citation type="journal article" date="2021" name="IMA Fungus">
        <title>Genomic characterization of three marine fungi, including Emericellopsis atlantica sp. nov. with signatures of a generalist lifestyle and marine biomass degradation.</title>
        <authorList>
            <person name="Hagestad O.C."/>
            <person name="Hou L."/>
            <person name="Andersen J.H."/>
            <person name="Hansen E.H."/>
            <person name="Altermark B."/>
            <person name="Li C."/>
            <person name="Kuhnert E."/>
            <person name="Cox R.J."/>
            <person name="Crous P.W."/>
            <person name="Spatafora J.W."/>
            <person name="Lail K."/>
            <person name="Amirebrahimi M."/>
            <person name="Lipzen A."/>
            <person name="Pangilinan J."/>
            <person name="Andreopoulos W."/>
            <person name="Hayes R.D."/>
            <person name="Ng V."/>
            <person name="Grigoriev I.V."/>
            <person name="Jackson S.A."/>
            <person name="Sutton T.D.S."/>
            <person name="Dobson A.D.W."/>
            <person name="Rama T."/>
        </authorList>
    </citation>
    <scope>NUCLEOTIDE SEQUENCE</scope>
    <source>
        <strain evidence="7">TRa3180A</strain>
    </source>
</reference>
<name>A0A9P7Z5B8_9HELO</name>
<feature type="domain" description="SET" evidence="5">
    <location>
        <begin position="13"/>
        <end position="240"/>
    </location>
</feature>
<evidence type="ECO:0000256" key="1">
    <source>
        <dbReference type="ARBA" id="ARBA00022723"/>
    </source>
</evidence>
<keyword evidence="3" id="KW-0862">Zinc</keyword>
<keyword evidence="1" id="KW-0479">Metal-binding</keyword>
<dbReference type="OrthoDB" id="5945798at2759"/>
<dbReference type="InterPro" id="IPR001214">
    <property type="entry name" value="SET_dom"/>
</dbReference>